<feature type="transmembrane region" description="Helical" evidence="1">
    <location>
        <begin position="186"/>
        <end position="205"/>
    </location>
</feature>
<evidence type="ECO:0000313" key="2">
    <source>
        <dbReference type="EMBL" id="QNO52600.1"/>
    </source>
</evidence>
<keyword evidence="1" id="KW-1133">Transmembrane helix</keyword>
<evidence type="ECO:0008006" key="3">
    <source>
        <dbReference type="Google" id="ProtNLM"/>
    </source>
</evidence>
<dbReference type="Gene3D" id="1.10.287.1260">
    <property type="match status" value="2"/>
</dbReference>
<feature type="transmembrane region" description="Helical" evidence="1">
    <location>
        <begin position="109"/>
        <end position="134"/>
    </location>
</feature>
<dbReference type="Pfam" id="PF05552">
    <property type="entry name" value="MS_channel_1st_1"/>
    <property type="match status" value="2"/>
</dbReference>
<dbReference type="InterPro" id="IPR008910">
    <property type="entry name" value="MSC_TM_helix"/>
</dbReference>
<keyword evidence="1" id="KW-0472">Membrane</keyword>
<evidence type="ECO:0000256" key="1">
    <source>
        <dbReference type="SAM" id="Phobius"/>
    </source>
</evidence>
<accession>A0A7G9YX66</accession>
<feature type="transmembrane region" description="Helical" evidence="1">
    <location>
        <begin position="74"/>
        <end position="97"/>
    </location>
</feature>
<proteinExistence type="predicted"/>
<dbReference type="AlphaFoldDB" id="A0A7G9YX66"/>
<dbReference type="EMBL" id="MT631515">
    <property type="protein sequence ID" value="QNO52600.1"/>
    <property type="molecule type" value="Genomic_DNA"/>
</dbReference>
<keyword evidence="1" id="KW-0812">Transmembrane</keyword>
<gene>
    <name evidence="2" type="ORF">MBLPMMNE_00005</name>
</gene>
<reference evidence="2" key="1">
    <citation type="submission" date="2020-06" db="EMBL/GenBank/DDBJ databases">
        <title>Unique genomic features of the anaerobic methanotrophic archaea.</title>
        <authorList>
            <person name="Chadwick G.L."/>
            <person name="Skennerton C.T."/>
            <person name="Laso-Perez R."/>
            <person name="Leu A.O."/>
            <person name="Speth D.R."/>
            <person name="Yu H."/>
            <person name="Morgan-Lang C."/>
            <person name="Hatzenpichler R."/>
            <person name="Goudeau D."/>
            <person name="Malmstrom R."/>
            <person name="Brazelton W.J."/>
            <person name="Woyke T."/>
            <person name="Hallam S.J."/>
            <person name="Tyson G.W."/>
            <person name="Wegener G."/>
            <person name="Boetius A."/>
            <person name="Orphan V."/>
        </authorList>
    </citation>
    <scope>NUCLEOTIDE SEQUENCE</scope>
</reference>
<sequence>MIEIIQASFENAIGTIVGYIPKIIVAIIILIVGLFAGRILGKVVSKVLDKIGVDEAVDKTAIGDTIKKSGMTTVGVFGALVRWFIYLIFIMAAVNVLDIPMFTALMHQVVLYIPHLILGIIVLVAGLIVADFVMDKIGEQLTAKEVEFADTITSVLRAIFYLVVIVFALDQLLIETTIIYTFLVPLAWGLAAGIAIAIGISLGWGTKDIVAEYIKEKLKEEKK</sequence>
<feature type="transmembrane region" description="Helical" evidence="1">
    <location>
        <begin position="19"/>
        <end position="40"/>
    </location>
</feature>
<protein>
    <recommendedName>
        <fullName evidence="3">Small-conductance mechanosensitive channel</fullName>
    </recommendedName>
</protein>
<name>A0A7G9YX66_9EURY</name>
<organism evidence="2">
    <name type="scientific">Candidatus Methanophagaceae archaeon ANME-1 ERB6</name>
    <dbReference type="NCBI Taxonomy" id="2759912"/>
    <lineage>
        <taxon>Archaea</taxon>
        <taxon>Methanobacteriati</taxon>
        <taxon>Methanobacteriota</taxon>
        <taxon>Stenosarchaea group</taxon>
        <taxon>Methanomicrobia</taxon>
        <taxon>Candidatus Methanophagales</taxon>
        <taxon>Candidatus Methanophagaceae</taxon>
    </lineage>
</organism>
<feature type="transmembrane region" description="Helical" evidence="1">
    <location>
        <begin position="155"/>
        <end position="174"/>
    </location>
</feature>